<gene>
    <name evidence="1" type="ORF">K678_17351</name>
</gene>
<organism evidence="1 2">
    <name type="scientific">Magnetospirillum fulvum MGU-K5</name>
    <dbReference type="NCBI Taxonomy" id="1316936"/>
    <lineage>
        <taxon>Bacteria</taxon>
        <taxon>Pseudomonadati</taxon>
        <taxon>Pseudomonadota</taxon>
        <taxon>Alphaproteobacteria</taxon>
        <taxon>Rhodospirillales</taxon>
        <taxon>Rhodospirillaceae</taxon>
        <taxon>Magnetospirillum</taxon>
    </lineage>
</organism>
<comment type="caution">
    <text evidence="1">The sequence shown here is derived from an EMBL/GenBank/DDBJ whole genome shotgun (WGS) entry which is preliminary data.</text>
</comment>
<evidence type="ECO:0000313" key="2">
    <source>
        <dbReference type="Proteomes" id="UP000015350"/>
    </source>
</evidence>
<dbReference type="AlphaFoldDB" id="S9S6C9"/>
<evidence type="ECO:0000313" key="1">
    <source>
        <dbReference type="EMBL" id="EPY00189.1"/>
    </source>
</evidence>
<accession>S9S6C9</accession>
<proteinExistence type="predicted"/>
<dbReference type="EMBL" id="AQPH01000136">
    <property type="protein sequence ID" value="EPY00189.1"/>
    <property type="molecule type" value="Genomic_DNA"/>
</dbReference>
<dbReference type="Proteomes" id="UP000015350">
    <property type="component" value="Unassembled WGS sequence"/>
</dbReference>
<dbReference type="RefSeq" id="WP_021133743.1">
    <property type="nucleotide sequence ID" value="NZ_AQPH01000136.1"/>
</dbReference>
<sequence>FVGGGIGGGRAKLHSGYSFGEFFSDAGEQTLSSWIGGVQAFGGVEVDLAYGFHLTPAVRLLYFTTRPILPHDFAMVNLEMGLGYRF</sequence>
<name>S9S6C9_MAGFU</name>
<reference evidence="1 2" key="1">
    <citation type="submission" date="2013-04" db="EMBL/GenBank/DDBJ databases">
        <authorList>
            <person name="Kuznetsov B."/>
            <person name="Ivanovsky R."/>
        </authorList>
    </citation>
    <scope>NUCLEOTIDE SEQUENCE [LARGE SCALE GENOMIC DNA]</scope>
    <source>
        <strain evidence="1 2">MGU-K5</strain>
    </source>
</reference>
<evidence type="ECO:0008006" key="3">
    <source>
        <dbReference type="Google" id="ProtNLM"/>
    </source>
</evidence>
<protein>
    <recommendedName>
        <fullName evidence="3">Outer membrane protein beta-barrel domain-containing protein</fullName>
    </recommendedName>
</protein>
<feature type="non-terminal residue" evidence="1">
    <location>
        <position position="1"/>
    </location>
</feature>